<dbReference type="GO" id="GO:0005524">
    <property type="term" value="F:ATP binding"/>
    <property type="evidence" value="ECO:0007669"/>
    <property type="project" value="UniProtKB-KW"/>
</dbReference>
<dbReference type="RefSeq" id="WP_377349677.1">
    <property type="nucleotide sequence ID" value="NZ_JBHLTP010000012.1"/>
</dbReference>
<evidence type="ECO:0000256" key="3">
    <source>
        <dbReference type="ARBA" id="ARBA00022553"/>
    </source>
</evidence>
<keyword evidence="7 13" id="KW-0067">ATP-binding</keyword>
<evidence type="ECO:0000256" key="8">
    <source>
        <dbReference type="ARBA" id="ARBA00023012"/>
    </source>
</evidence>
<sequence>MVDHSKQYRNEDEDWEQHTPHAQSNGTSAHFSFHNLPTTYLSWIEENGFDVICVCDKRGRLQYVTPSVHKLLGYNAVEMKGSRALTYLSPHDQEKLLQIFWKHPEQEATLELQVRQKNGKYIWVESKMSMLVQENGAQSILVVTRDISDRKEAEEMMIRSEKMSVAGQLAAGIAHEIRNPLTSIKGFLQLLQLGVEGKEGYYSIMNEEIEKMETITSELLFISKPMTNDIKSESLASMLEDVCTLLESQAKLQHIHLVLDCNQNYYVHCDRSQIKQVFINVIKNAVEVMEDGGQITIETRQIDSFYAIDVKDEGPGIPRHLINKITEPFFTTKKNGTGLGLMITKQILERHHGRLEIINNEPFGSIFRVLLPIQEMDA</sequence>
<evidence type="ECO:0000313" key="13">
    <source>
        <dbReference type="EMBL" id="MFC0525004.1"/>
    </source>
</evidence>
<evidence type="ECO:0000313" key="14">
    <source>
        <dbReference type="Proteomes" id="UP001589836"/>
    </source>
</evidence>
<keyword evidence="8" id="KW-0902">Two-component regulatory system</keyword>
<dbReference type="Gene3D" id="1.10.287.130">
    <property type="match status" value="1"/>
</dbReference>
<keyword evidence="14" id="KW-1185">Reference proteome</keyword>
<dbReference type="PROSITE" id="PS50109">
    <property type="entry name" value="HIS_KIN"/>
    <property type="match status" value="1"/>
</dbReference>
<evidence type="ECO:0000256" key="6">
    <source>
        <dbReference type="ARBA" id="ARBA00022777"/>
    </source>
</evidence>
<protein>
    <recommendedName>
        <fullName evidence="2">histidine kinase</fullName>
        <ecNumber evidence="2">2.7.13.3</ecNumber>
    </recommendedName>
</protein>
<accession>A0ABV6LRP0</accession>
<keyword evidence="3" id="KW-0597">Phosphoprotein</keyword>
<dbReference type="PANTHER" id="PTHR43065">
    <property type="entry name" value="SENSOR HISTIDINE KINASE"/>
    <property type="match status" value="1"/>
</dbReference>
<keyword evidence="4" id="KW-0808">Transferase</keyword>
<dbReference type="InterPro" id="IPR013655">
    <property type="entry name" value="PAS_fold_3"/>
</dbReference>
<dbReference type="InterPro" id="IPR004358">
    <property type="entry name" value="Sig_transdc_His_kin-like_C"/>
</dbReference>
<evidence type="ECO:0000259" key="11">
    <source>
        <dbReference type="PROSITE" id="PS50112"/>
    </source>
</evidence>
<feature type="domain" description="PAS" evidence="11">
    <location>
        <begin position="56"/>
        <end position="107"/>
    </location>
</feature>
<dbReference type="SUPFAM" id="SSF47384">
    <property type="entry name" value="Homodimeric domain of signal transducing histidine kinase"/>
    <property type="match status" value="1"/>
</dbReference>
<comment type="caution">
    <text evidence="13">The sequence shown here is derived from an EMBL/GenBank/DDBJ whole genome shotgun (WGS) entry which is preliminary data.</text>
</comment>
<evidence type="ECO:0000256" key="9">
    <source>
        <dbReference type="SAM" id="MobiDB-lite"/>
    </source>
</evidence>
<feature type="domain" description="PAC" evidence="12">
    <location>
        <begin position="108"/>
        <end position="159"/>
    </location>
</feature>
<dbReference type="CDD" id="cd00082">
    <property type="entry name" value="HisKA"/>
    <property type="match status" value="1"/>
</dbReference>
<feature type="domain" description="Histidine kinase" evidence="10">
    <location>
        <begin position="172"/>
        <end position="375"/>
    </location>
</feature>
<dbReference type="InterPro" id="IPR005467">
    <property type="entry name" value="His_kinase_dom"/>
</dbReference>
<dbReference type="SMART" id="SM00388">
    <property type="entry name" value="HisKA"/>
    <property type="match status" value="1"/>
</dbReference>
<keyword evidence="5" id="KW-0547">Nucleotide-binding</keyword>
<evidence type="ECO:0000259" key="12">
    <source>
        <dbReference type="PROSITE" id="PS50113"/>
    </source>
</evidence>
<evidence type="ECO:0000256" key="5">
    <source>
        <dbReference type="ARBA" id="ARBA00022741"/>
    </source>
</evidence>
<dbReference type="SMART" id="SM00387">
    <property type="entry name" value="HATPase_c"/>
    <property type="match status" value="1"/>
</dbReference>
<evidence type="ECO:0000256" key="7">
    <source>
        <dbReference type="ARBA" id="ARBA00022840"/>
    </source>
</evidence>
<feature type="compositionally biased region" description="Basic and acidic residues" evidence="9">
    <location>
        <begin position="1"/>
        <end position="10"/>
    </location>
</feature>
<dbReference type="InterPro" id="IPR003661">
    <property type="entry name" value="HisK_dim/P_dom"/>
</dbReference>
<dbReference type="Gene3D" id="3.30.450.20">
    <property type="entry name" value="PAS domain"/>
    <property type="match status" value="1"/>
</dbReference>
<dbReference type="Pfam" id="PF00512">
    <property type="entry name" value="HisKA"/>
    <property type="match status" value="1"/>
</dbReference>
<keyword evidence="6" id="KW-0418">Kinase</keyword>
<dbReference type="PROSITE" id="PS50113">
    <property type="entry name" value="PAC"/>
    <property type="match status" value="1"/>
</dbReference>
<evidence type="ECO:0000256" key="1">
    <source>
        <dbReference type="ARBA" id="ARBA00000085"/>
    </source>
</evidence>
<dbReference type="Proteomes" id="UP001589836">
    <property type="component" value="Unassembled WGS sequence"/>
</dbReference>
<comment type="catalytic activity">
    <reaction evidence="1">
        <text>ATP + protein L-histidine = ADP + protein N-phospho-L-histidine.</text>
        <dbReference type="EC" id="2.7.13.3"/>
    </reaction>
</comment>
<dbReference type="Pfam" id="PF02518">
    <property type="entry name" value="HATPase_c"/>
    <property type="match status" value="1"/>
</dbReference>
<dbReference type="InterPro" id="IPR036890">
    <property type="entry name" value="HATPase_C_sf"/>
</dbReference>
<dbReference type="InterPro" id="IPR003594">
    <property type="entry name" value="HATPase_dom"/>
</dbReference>
<dbReference type="InterPro" id="IPR035965">
    <property type="entry name" value="PAS-like_dom_sf"/>
</dbReference>
<evidence type="ECO:0000259" key="10">
    <source>
        <dbReference type="PROSITE" id="PS50109"/>
    </source>
</evidence>
<dbReference type="SUPFAM" id="SSF55785">
    <property type="entry name" value="PYP-like sensor domain (PAS domain)"/>
    <property type="match status" value="1"/>
</dbReference>
<name>A0ABV6LRP0_9BACI</name>
<dbReference type="EC" id="2.7.13.3" evidence="2"/>
<proteinExistence type="predicted"/>
<evidence type="ECO:0000256" key="2">
    <source>
        <dbReference type="ARBA" id="ARBA00012438"/>
    </source>
</evidence>
<evidence type="ECO:0000256" key="4">
    <source>
        <dbReference type="ARBA" id="ARBA00022679"/>
    </source>
</evidence>
<dbReference type="Gene3D" id="3.30.565.10">
    <property type="entry name" value="Histidine kinase-like ATPase, C-terminal domain"/>
    <property type="match status" value="1"/>
</dbReference>
<dbReference type="InterPro" id="IPR000700">
    <property type="entry name" value="PAS-assoc_C"/>
</dbReference>
<dbReference type="SUPFAM" id="SSF55874">
    <property type="entry name" value="ATPase domain of HSP90 chaperone/DNA topoisomerase II/histidine kinase"/>
    <property type="match status" value="1"/>
</dbReference>
<gene>
    <name evidence="13" type="ORF">ACFFGV_15600</name>
</gene>
<dbReference type="EMBL" id="JBHLTP010000012">
    <property type="protein sequence ID" value="MFC0525004.1"/>
    <property type="molecule type" value="Genomic_DNA"/>
</dbReference>
<dbReference type="CDD" id="cd00130">
    <property type="entry name" value="PAS"/>
    <property type="match status" value="1"/>
</dbReference>
<dbReference type="PROSITE" id="PS50112">
    <property type="entry name" value="PAS"/>
    <property type="match status" value="1"/>
</dbReference>
<dbReference type="InterPro" id="IPR000014">
    <property type="entry name" value="PAS"/>
</dbReference>
<dbReference type="Pfam" id="PF08447">
    <property type="entry name" value="PAS_3"/>
    <property type="match status" value="1"/>
</dbReference>
<dbReference type="InterPro" id="IPR001610">
    <property type="entry name" value="PAC"/>
</dbReference>
<feature type="region of interest" description="Disordered" evidence="9">
    <location>
        <begin position="1"/>
        <end position="28"/>
    </location>
</feature>
<organism evidence="13 14">
    <name type="scientific">Pontibacillus salicampi</name>
    <dbReference type="NCBI Taxonomy" id="1449801"/>
    <lineage>
        <taxon>Bacteria</taxon>
        <taxon>Bacillati</taxon>
        <taxon>Bacillota</taxon>
        <taxon>Bacilli</taxon>
        <taxon>Bacillales</taxon>
        <taxon>Bacillaceae</taxon>
        <taxon>Pontibacillus</taxon>
    </lineage>
</organism>
<reference evidence="13 14" key="1">
    <citation type="submission" date="2024-09" db="EMBL/GenBank/DDBJ databases">
        <authorList>
            <person name="Sun Q."/>
            <person name="Mori K."/>
        </authorList>
    </citation>
    <scope>NUCLEOTIDE SEQUENCE [LARGE SCALE GENOMIC DNA]</scope>
    <source>
        <strain evidence="13 14">NCAIM B.02529</strain>
    </source>
</reference>
<dbReference type="InterPro" id="IPR036097">
    <property type="entry name" value="HisK_dim/P_sf"/>
</dbReference>
<dbReference type="PANTHER" id="PTHR43065:SF10">
    <property type="entry name" value="PEROXIDE STRESS-ACTIVATED HISTIDINE KINASE MAK3"/>
    <property type="match status" value="1"/>
</dbReference>
<dbReference type="NCBIfam" id="TIGR00229">
    <property type="entry name" value="sensory_box"/>
    <property type="match status" value="1"/>
</dbReference>
<dbReference type="PRINTS" id="PR00344">
    <property type="entry name" value="BCTRLSENSOR"/>
</dbReference>
<dbReference type="SMART" id="SM00086">
    <property type="entry name" value="PAC"/>
    <property type="match status" value="1"/>
</dbReference>